<evidence type="ECO:0000256" key="1">
    <source>
        <dbReference type="ARBA" id="ARBA00049400"/>
    </source>
</evidence>
<dbReference type="GO" id="GO:0030488">
    <property type="term" value="P:tRNA methylation"/>
    <property type="evidence" value="ECO:0007669"/>
    <property type="project" value="TreeGrafter"/>
</dbReference>
<dbReference type="GO" id="GO:0102522">
    <property type="term" value="F:tRNA 4-demethylwyosine alpha-amino-alpha-carboxypropyltransferase activity"/>
    <property type="evidence" value="ECO:0007669"/>
    <property type="project" value="UniProtKB-EC"/>
</dbReference>
<accession>A0AAD4Q119</accession>
<name>A0AAD4Q119_9EURO</name>
<comment type="similarity">
    <text evidence="2">Belongs to the class I-like SAM-binding methyltransferase superfamily. TRM5/TYW2 family.</text>
</comment>
<organism evidence="4 5">
    <name type="scientific">Talaromyces proteolyticus</name>
    <dbReference type="NCBI Taxonomy" id="1131652"/>
    <lineage>
        <taxon>Eukaryota</taxon>
        <taxon>Fungi</taxon>
        <taxon>Dikarya</taxon>
        <taxon>Ascomycota</taxon>
        <taxon>Pezizomycotina</taxon>
        <taxon>Eurotiomycetes</taxon>
        <taxon>Eurotiomycetidae</taxon>
        <taxon>Eurotiales</taxon>
        <taxon>Trichocomaceae</taxon>
        <taxon>Talaromyces</taxon>
        <taxon>Talaromyces sect. Bacilispori</taxon>
    </lineage>
</organism>
<dbReference type="SUPFAM" id="SSF53335">
    <property type="entry name" value="S-adenosyl-L-methionine-dependent methyltransferases"/>
    <property type="match status" value="1"/>
</dbReference>
<evidence type="ECO:0000313" key="5">
    <source>
        <dbReference type="Proteomes" id="UP001201262"/>
    </source>
</evidence>
<dbReference type="InterPro" id="IPR029063">
    <property type="entry name" value="SAM-dependent_MTases_sf"/>
</dbReference>
<comment type="function">
    <text evidence="2">S-adenosyl-L-methionine-dependent transferase that acts as a component of the wybutosine biosynthesis pathway. Wybutosine is a hyper modified guanosine with a tricyclic base found at the 3'-position adjacent to the anticodon of eukaryotic phenylalanine tRNA. Catalyzes the transfer of the alpha-amino-alpha-carboxypropyl (acp) group from S-adenosyl-L-methionine to the C-7 position of 4-demethylwyosine (imG-14) to produce wybutosine-86.</text>
</comment>
<keyword evidence="2" id="KW-0963">Cytoplasm</keyword>
<dbReference type="PROSITE" id="PS51684">
    <property type="entry name" value="SAM_MT_TRM5_TYW2"/>
    <property type="match status" value="1"/>
</dbReference>
<reference evidence="4" key="1">
    <citation type="submission" date="2021-12" db="EMBL/GenBank/DDBJ databases">
        <title>Convergent genome expansion in fungi linked to evolution of root-endophyte symbiosis.</title>
        <authorList>
            <consortium name="DOE Joint Genome Institute"/>
            <person name="Ke Y.-H."/>
            <person name="Bonito G."/>
            <person name="Liao H.-L."/>
            <person name="Looney B."/>
            <person name="Rojas-Flechas A."/>
            <person name="Nash J."/>
            <person name="Hameed K."/>
            <person name="Schadt C."/>
            <person name="Martin F."/>
            <person name="Crous P.W."/>
            <person name="Miettinen O."/>
            <person name="Magnuson J.K."/>
            <person name="Labbe J."/>
            <person name="Jacobson D."/>
            <person name="Doktycz M.J."/>
            <person name="Veneault-Fourrey C."/>
            <person name="Kuo A."/>
            <person name="Mondo S."/>
            <person name="Calhoun S."/>
            <person name="Riley R."/>
            <person name="Ohm R."/>
            <person name="LaButti K."/>
            <person name="Andreopoulos B."/>
            <person name="Pangilinan J."/>
            <person name="Nolan M."/>
            <person name="Tritt A."/>
            <person name="Clum A."/>
            <person name="Lipzen A."/>
            <person name="Daum C."/>
            <person name="Barry K."/>
            <person name="Grigoriev I.V."/>
            <person name="Vilgalys R."/>
        </authorList>
    </citation>
    <scope>NUCLEOTIDE SEQUENCE</scope>
    <source>
        <strain evidence="4">PMI_201</strain>
    </source>
</reference>
<gene>
    <name evidence="4" type="ORF">BGW36DRAFT_392828</name>
</gene>
<comment type="catalytic activity">
    <reaction evidence="1">
        <text>4-demethylwyosine(37) in tRNA(Phe) + S-adenosyl-L-methionine = 4-demethyl-7-[(3S)-3-amino-3-carboxypropyl]wyosine(37) in tRNA(Phe) + S-methyl-5'-thioadenosine + H(+)</text>
        <dbReference type="Rhea" id="RHEA:36355"/>
        <dbReference type="Rhea" id="RHEA-COMP:10164"/>
        <dbReference type="Rhea" id="RHEA-COMP:10378"/>
        <dbReference type="ChEBI" id="CHEBI:15378"/>
        <dbReference type="ChEBI" id="CHEBI:17509"/>
        <dbReference type="ChEBI" id="CHEBI:59789"/>
        <dbReference type="ChEBI" id="CHEBI:64315"/>
        <dbReference type="ChEBI" id="CHEBI:73550"/>
        <dbReference type="EC" id="2.5.1.114"/>
    </reaction>
</comment>
<keyword evidence="2" id="KW-0819">tRNA processing</keyword>
<dbReference type="GO" id="GO:0031591">
    <property type="term" value="P:wybutosine biosynthetic process"/>
    <property type="evidence" value="ECO:0007669"/>
    <property type="project" value="InterPro"/>
</dbReference>
<dbReference type="Gene3D" id="3.40.50.150">
    <property type="entry name" value="Vaccinia Virus protein VP39"/>
    <property type="match status" value="1"/>
</dbReference>
<dbReference type="PIRSF" id="PIRSF038972">
    <property type="entry name" value="Trm12"/>
    <property type="match status" value="1"/>
</dbReference>
<comment type="pathway">
    <text evidence="2">tRNA modification; wybutosine-tRNA(Phe) biosynthesis.</text>
</comment>
<dbReference type="PANTHER" id="PTHR23245">
    <property type="entry name" value="TRNA METHYLTRANSFERASE"/>
    <property type="match status" value="1"/>
</dbReference>
<proteinExistence type="inferred from homology"/>
<keyword evidence="5" id="KW-1185">Reference proteome</keyword>
<dbReference type="Proteomes" id="UP001201262">
    <property type="component" value="Unassembled WGS sequence"/>
</dbReference>
<dbReference type="AlphaFoldDB" id="A0AAD4Q119"/>
<dbReference type="RefSeq" id="XP_046077751.1">
    <property type="nucleotide sequence ID" value="XM_046217741.1"/>
</dbReference>
<dbReference type="PANTHER" id="PTHR23245:SF25">
    <property type="entry name" value="TRNA WYBUTOSINE-SYNTHESIZING PROTEIN 2 HOMOLOG"/>
    <property type="match status" value="1"/>
</dbReference>
<keyword evidence="2" id="KW-0949">S-adenosyl-L-methionine</keyword>
<protein>
    <recommendedName>
        <fullName evidence="2">tRNA wybutosine-synthesizing protein 2</fullName>
        <shortName evidence="2">tRNA-yW-synthesizing protein 2</shortName>
    </recommendedName>
    <alternativeName>
        <fullName evidence="2">tRNA(Phe) (4-demethylwyosine(37)-C(7)) aminocarboxypropyltransferase</fullName>
    </alternativeName>
</protein>
<dbReference type="InterPro" id="IPR030382">
    <property type="entry name" value="MeTrfase_TRM5/TYW2"/>
</dbReference>
<dbReference type="GO" id="GO:0005737">
    <property type="term" value="C:cytoplasm"/>
    <property type="evidence" value="ECO:0007669"/>
    <property type="project" value="UniProtKB-SubCell"/>
</dbReference>
<comment type="subcellular location">
    <subcellularLocation>
        <location evidence="2">Cytoplasm</location>
    </subcellularLocation>
</comment>
<evidence type="ECO:0000313" key="4">
    <source>
        <dbReference type="EMBL" id="KAH8705130.1"/>
    </source>
</evidence>
<dbReference type="GO" id="GO:0008175">
    <property type="term" value="F:tRNA methyltransferase activity"/>
    <property type="evidence" value="ECO:0007669"/>
    <property type="project" value="TreeGrafter"/>
</dbReference>
<dbReference type="GeneID" id="70248028"/>
<dbReference type="EMBL" id="JAJTJA010000001">
    <property type="protein sequence ID" value="KAH8705130.1"/>
    <property type="molecule type" value="Genomic_DNA"/>
</dbReference>
<evidence type="ECO:0000259" key="3">
    <source>
        <dbReference type="PROSITE" id="PS51684"/>
    </source>
</evidence>
<sequence length="401" mass="45160">MNPLVEGIHRFLQNHILSTKISQSNISHHDTLIDGLPKRYTIYKPLLLLPVNVFTSPQPWAELYSSLDNSQRQLLYESIAASFSKSGVTHVALNAPIAVMNSVGTENRMRSPVGLVPLHGDFGPILDPDSTPDDRDFKEALWVQTVQNGGIVQCWAPLYTMFSRGNITEKARILGQGNRFAGLDESSLNGQDVGEISVVDLYAGIGYFVFSYLKRGVKRVWGWELNAWSVEGLRRGCLQNGWRCKVVPLNAQGELKGGYEDMVNEITDDDRIIIFHGDNRLAAQILGNIQPLLEEKGSWAAIRHVNQGLLPTSQPTWETSLRILDRDAGGWAHVHENVDVNEIDMKSAEIVQEYERFGYMKAVNMTIACDYVERVKTYAPGVMHCVYDIHVEFDKQTWPYK</sequence>
<dbReference type="GO" id="GO:0008757">
    <property type="term" value="F:S-adenosylmethionine-dependent methyltransferase activity"/>
    <property type="evidence" value="ECO:0007669"/>
    <property type="project" value="InterPro"/>
</dbReference>
<feature type="domain" description="SAM-dependent methyltransferase TRM5/TYW2-type" evidence="3">
    <location>
        <begin position="76"/>
        <end position="393"/>
    </location>
</feature>
<keyword evidence="4" id="KW-0489">Methyltransferase</keyword>
<keyword evidence="2" id="KW-0808">Transferase</keyword>
<dbReference type="InterPro" id="IPR026274">
    <property type="entry name" value="tRNA_wybutosine_synth_prot_2"/>
</dbReference>
<evidence type="ECO:0000256" key="2">
    <source>
        <dbReference type="PIRNR" id="PIRNR038972"/>
    </source>
</evidence>
<comment type="caution">
    <text evidence="4">The sequence shown here is derived from an EMBL/GenBank/DDBJ whole genome shotgun (WGS) entry which is preliminary data.</text>
</comment>